<reference evidence="3 4" key="1">
    <citation type="journal article" date="2011" name="Science">
        <title>The Selaginella genome identifies genetic changes associated with the evolution of vascular plants.</title>
        <authorList>
            <person name="Banks J.A."/>
            <person name="Nishiyama T."/>
            <person name="Hasebe M."/>
            <person name="Bowman J.L."/>
            <person name="Gribskov M."/>
            <person name="dePamphilis C."/>
            <person name="Albert V.A."/>
            <person name="Aono N."/>
            <person name="Aoyama T."/>
            <person name="Ambrose B.A."/>
            <person name="Ashton N.W."/>
            <person name="Axtell M.J."/>
            <person name="Barker E."/>
            <person name="Barker M.S."/>
            <person name="Bennetzen J.L."/>
            <person name="Bonawitz N.D."/>
            <person name="Chapple C."/>
            <person name="Cheng C."/>
            <person name="Correa L.G."/>
            <person name="Dacre M."/>
            <person name="DeBarry J."/>
            <person name="Dreyer I."/>
            <person name="Elias M."/>
            <person name="Engstrom E.M."/>
            <person name="Estelle M."/>
            <person name="Feng L."/>
            <person name="Finet C."/>
            <person name="Floyd S.K."/>
            <person name="Frommer W.B."/>
            <person name="Fujita T."/>
            <person name="Gramzow L."/>
            <person name="Gutensohn M."/>
            <person name="Harholt J."/>
            <person name="Hattori M."/>
            <person name="Heyl A."/>
            <person name="Hirai T."/>
            <person name="Hiwatashi Y."/>
            <person name="Ishikawa M."/>
            <person name="Iwata M."/>
            <person name="Karol K.G."/>
            <person name="Koehler B."/>
            <person name="Kolukisaoglu U."/>
            <person name="Kubo M."/>
            <person name="Kurata T."/>
            <person name="Lalonde S."/>
            <person name="Li K."/>
            <person name="Li Y."/>
            <person name="Litt A."/>
            <person name="Lyons E."/>
            <person name="Manning G."/>
            <person name="Maruyama T."/>
            <person name="Michael T.P."/>
            <person name="Mikami K."/>
            <person name="Miyazaki S."/>
            <person name="Morinaga S."/>
            <person name="Murata T."/>
            <person name="Mueller-Roeber B."/>
            <person name="Nelson D.R."/>
            <person name="Obara M."/>
            <person name="Oguri Y."/>
            <person name="Olmstead R.G."/>
            <person name="Onodera N."/>
            <person name="Petersen B.L."/>
            <person name="Pils B."/>
            <person name="Prigge M."/>
            <person name="Rensing S.A."/>
            <person name="Riano-Pachon D.M."/>
            <person name="Roberts A.W."/>
            <person name="Sato Y."/>
            <person name="Scheller H.V."/>
            <person name="Schulz B."/>
            <person name="Schulz C."/>
            <person name="Shakirov E.V."/>
            <person name="Shibagaki N."/>
            <person name="Shinohara N."/>
            <person name="Shippen D.E."/>
            <person name="Soerensen I."/>
            <person name="Sotooka R."/>
            <person name="Sugimoto N."/>
            <person name="Sugita M."/>
            <person name="Sumikawa N."/>
            <person name="Tanurdzic M."/>
            <person name="Theissen G."/>
            <person name="Ulvskov P."/>
            <person name="Wakazuki S."/>
            <person name="Weng J.K."/>
            <person name="Willats W.W."/>
            <person name="Wipf D."/>
            <person name="Wolf P.G."/>
            <person name="Yang L."/>
            <person name="Zimmer A.D."/>
            <person name="Zhu Q."/>
            <person name="Mitros T."/>
            <person name="Hellsten U."/>
            <person name="Loque D."/>
            <person name="Otillar R."/>
            <person name="Salamov A."/>
            <person name="Schmutz J."/>
            <person name="Shapiro H."/>
            <person name="Lindquist E."/>
            <person name="Lucas S."/>
            <person name="Rokhsar D."/>
            <person name="Grigoriev I.V."/>
        </authorList>
    </citation>
    <scope>NUCLEOTIDE SEQUENCE [LARGE SCALE GENOMIC DNA]</scope>
</reference>
<feature type="chain" id="PRO_5003121309" evidence="2">
    <location>
        <begin position="20"/>
        <end position="208"/>
    </location>
</feature>
<dbReference type="InParanoid" id="D8QX19"/>
<keyword evidence="4" id="KW-1185">Reference proteome</keyword>
<evidence type="ECO:0000256" key="1">
    <source>
        <dbReference type="SAM" id="Phobius"/>
    </source>
</evidence>
<proteinExistence type="predicted"/>
<dbReference type="Gramene" id="EFJ35333">
    <property type="protein sequence ID" value="EFJ35333"/>
    <property type="gene ID" value="SELMODRAFT_405345"/>
</dbReference>
<dbReference type="AlphaFoldDB" id="D8QX19"/>
<keyword evidence="2" id="KW-0732">Signal</keyword>
<dbReference type="HOGENOM" id="CLU_1322859_0_0_1"/>
<evidence type="ECO:0000256" key="2">
    <source>
        <dbReference type="SAM" id="SignalP"/>
    </source>
</evidence>
<feature type="signal peptide" evidence="2">
    <location>
        <begin position="1"/>
        <end position="19"/>
    </location>
</feature>
<organism evidence="4">
    <name type="scientific">Selaginella moellendorffii</name>
    <name type="common">Spikemoss</name>
    <dbReference type="NCBI Taxonomy" id="88036"/>
    <lineage>
        <taxon>Eukaryota</taxon>
        <taxon>Viridiplantae</taxon>
        <taxon>Streptophyta</taxon>
        <taxon>Embryophyta</taxon>
        <taxon>Tracheophyta</taxon>
        <taxon>Lycopodiopsida</taxon>
        <taxon>Selaginellales</taxon>
        <taxon>Selaginellaceae</taxon>
        <taxon>Selaginella</taxon>
    </lineage>
</organism>
<protein>
    <submittedName>
        <fullName evidence="3">Uncharacterized protein</fullName>
    </submittedName>
</protein>
<gene>
    <name evidence="3" type="ORF">SELMODRAFT_405345</name>
</gene>
<feature type="transmembrane region" description="Helical" evidence="1">
    <location>
        <begin position="42"/>
        <end position="65"/>
    </location>
</feature>
<keyword evidence="1" id="KW-0472">Membrane</keyword>
<evidence type="ECO:0000313" key="4">
    <source>
        <dbReference type="Proteomes" id="UP000001514"/>
    </source>
</evidence>
<evidence type="ECO:0000313" key="3">
    <source>
        <dbReference type="EMBL" id="EFJ35333.1"/>
    </source>
</evidence>
<keyword evidence="1" id="KW-0812">Transmembrane</keyword>
<dbReference type="KEGG" id="smo:SELMODRAFT_405345"/>
<dbReference type="Proteomes" id="UP000001514">
    <property type="component" value="Unassembled WGS sequence"/>
</dbReference>
<sequence length="208" mass="22936">MSCLRALCLLVPCWNVMLSGGPEGIVSTLKGRDKGSRRLSRYMIFFSALVASMSVVLWTKCLLLFSAYNQGQELLAGLSLARVFNQSVSFSTRYYYDWCRQLHPVPRRRTIFSNTQVAKSMPLESGGSIIQGPYGAGREFAATRGTPHSCHAIMDGGDAMEFGVTAGPERHWFYKRFCGAGICPGLSPLCLLNAPKGAQQQQQQRGQK</sequence>
<keyword evidence="1" id="KW-1133">Transmembrane helix</keyword>
<accession>D8QX19</accession>
<name>D8QX19_SELML</name>
<dbReference type="EMBL" id="GL377568">
    <property type="protein sequence ID" value="EFJ35333.1"/>
    <property type="molecule type" value="Genomic_DNA"/>
</dbReference>